<keyword evidence="3" id="KW-0805">Transcription regulation</keyword>
<evidence type="ECO:0000256" key="4">
    <source>
        <dbReference type="ARBA" id="ARBA00023163"/>
    </source>
</evidence>
<keyword evidence="2" id="KW-0067">ATP-binding</keyword>
<dbReference type="InterPro" id="IPR009057">
    <property type="entry name" value="Homeodomain-like_sf"/>
</dbReference>
<dbReference type="Proteomes" id="UP000298324">
    <property type="component" value="Unassembled WGS sequence"/>
</dbReference>
<keyword evidence="7" id="KW-1185">Reference proteome</keyword>
<keyword evidence="4" id="KW-0804">Transcription</keyword>
<dbReference type="GO" id="GO:0006355">
    <property type="term" value="P:regulation of DNA-templated transcription"/>
    <property type="evidence" value="ECO:0007669"/>
    <property type="project" value="InterPro"/>
</dbReference>
<dbReference type="CDD" id="cd00009">
    <property type="entry name" value="AAA"/>
    <property type="match status" value="1"/>
</dbReference>
<dbReference type="InterPro" id="IPR029016">
    <property type="entry name" value="GAF-like_dom_sf"/>
</dbReference>
<name>A0A4Y7RIK2_9FIRM</name>
<evidence type="ECO:0000256" key="3">
    <source>
        <dbReference type="ARBA" id="ARBA00023015"/>
    </source>
</evidence>
<dbReference type="PROSITE" id="PS00675">
    <property type="entry name" value="SIGMA54_INTERACT_1"/>
    <property type="match status" value="1"/>
</dbReference>
<organism evidence="6 7">
    <name type="scientific">Pelotomaculum schinkii</name>
    <dbReference type="NCBI Taxonomy" id="78350"/>
    <lineage>
        <taxon>Bacteria</taxon>
        <taxon>Bacillati</taxon>
        <taxon>Bacillota</taxon>
        <taxon>Clostridia</taxon>
        <taxon>Eubacteriales</taxon>
        <taxon>Desulfotomaculaceae</taxon>
        <taxon>Pelotomaculum</taxon>
    </lineage>
</organism>
<dbReference type="EMBL" id="QFGA01000001">
    <property type="protein sequence ID" value="TEB08570.1"/>
    <property type="molecule type" value="Genomic_DNA"/>
</dbReference>
<proteinExistence type="predicted"/>
<evidence type="ECO:0000256" key="1">
    <source>
        <dbReference type="ARBA" id="ARBA00022741"/>
    </source>
</evidence>
<dbReference type="CDD" id="cd00130">
    <property type="entry name" value="PAS"/>
    <property type="match status" value="1"/>
</dbReference>
<evidence type="ECO:0000256" key="2">
    <source>
        <dbReference type="ARBA" id="ARBA00022840"/>
    </source>
</evidence>
<dbReference type="Gene3D" id="3.30.450.20">
    <property type="entry name" value="PAS domain"/>
    <property type="match status" value="1"/>
</dbReference>
<dbReference type="SMART" id="SM00382">
    <property type="entry name" value="AAA"/>
    <property type="match status" value="1"/>
</dbReference>
<dbReference type="InterPro" id="IPR025662">
    <property type="entry name" value="Sigma_54_int_dom_ATP-bd_1"/>
</dbReference>
<keyword evidence="1" id="KW-0547">Nucleotide-binding</keyword>
<dbReference type="InterPro" id="IPR058031">
    <property type="entry name" value="AAA_lid_NorR"/>
</dbReference>
<dbReference type="GO" id="GO:0005524">
    <property type="term" value="F:ATP binding"/>
    <property type="evidence" value="ECO:0007669"/>
    <property type="project" value="UniProtKB-KW"/>
</dbReference>
<dbReference type="InterPro" id="IPR002078">
    <property type="entry name" value="Sigma_54_int"/>
</dbReference>
<dbReference type="Pfam" id="PF02954">
    <property type="entry name" value="HTH_8"/>
    <property type="match status" value="1"/>
</dbReference>
<dbReference type="PANTHER" id="PTHR32071:SF57">
    <property type="entry name" value="C4-DICARBOXYLATE TRANSPORT TRANSCRIPTIONAL REGULATORY PROTEIN DCTD"/>
    <property type="match status" value="1"/>
</dbReference>
<dbReference type="Gene3D" id="1.10.10.60">
    <property type="entry name" value="Homeodomain-like"/>
    <property type="match status" value="1"/>
</dbReference>
<dbReference type="SUPFAM" id="SSF46689">
    <property type="entry name" value="Homeodomain-like"/>
    <property type="match status" value="1"/>
</dbReference>
<dbReference type="InterPro" id="IPR003593">
    <property type="entry name" value="AAA+_ATPase"/>
</dbReference>
<dbReference type="AlphaFoldDB" id="A0A4Y7RIK2"/>
<dbReference type="Gene3D" id="3.30.450.40">
    <property type="match status" value="1"/>
</dbReference>
<accession>A0A4Y7RIK2</accession>
<dbReference type="GO" id="GO:0043565">
    <property type="term" value="F:sequence-specific DNA binding"/>
    <property type="evidence" value="ECO:0007669"/>
    <property type="project" value="InterPro"/>
</dbReference>
<protein>
    <submittedName>
        <fullName evidence="6">Acetoin dehydrogenase operon transcriptional activator AcoR</fullName>
    </submittedName>
</protein>
<reference evidence="6 7" key="1">
    <citation type="journal article" date="2018" name="Environ. Microbiol.">
        <title>Novel energy conservation strategies and behaviour of Pelotomaculum schinkii driving syntrophic propionate catabolism.</title>
        <authorList>
            <person name="Hidalgo-Ahumada C.A.P."/>
            <person name="Nobu M.K."/>
            <person name="Narihiro T."/>
            <person name="Tamaki H."/>
            <person name="Liu W.T."/>
            <person name="Kamagata Y."/>
            <person name="Stams A.J.M."/>
            <person name="Imachi H."/>
            <person name="Sousa D.Z."/>
        </authorList>
    </citation>
    <scope>NUCLEOTIDE SEQUENCE [LARGE SCALE GENOMIC DNA]</scope>
    <source>
        <strain evidence="6 7">HH</strain>
    </source>
</reference>
<comment type="caution">
    <text evidence="6">The sequence shown here is derived from an EMBL/GenBank/DDBJ whole genome shotgun (WGS) entry which is preliminary data.</text>
</comment>
<dbReference type="InterPro" id="IPR000014">
    <property type="entry name" value="PAS"/>
</dbReference>
<dbReference type="InterPro" id="IPR027417">
    <property type="entry name" value="P-loop_NTPase"/>
</dbReference>
<evidence type="ECO:0000259" key="5">
    <source>
        <dbReference type="PROSITE" id="PS50045"/>
    </source>
</evidence>
<evidence type="ECO:0000313" key="7">
    <source>
        <dbReference type="Proteomes" id="UP000298324"/>
    </source>
</evidence>
<dbReference type="Gene3D" id="3.40.50.300">
    <property type="entry name" value="P-loop containing nucleotide triphosphate hydrolases"/>
    <property type="match status" value="1"/>
</dbReference>
<dbReference type="PANTHER" id="PTHR32071">
    <property type="entry name" value="TRANSCRIPTIONAL REGULATORY PROTEIN"/>
    <property type="match status" value="1"/>
</dbReference>
<evidence type="ECO:0000313" key="6">
    <source>
        <dbReference type="EMBL" id="TEB08570.1"/>
    </source>
</evidence>
<feature type="domain" description="Sigma-54 factor interaction" evidence="5">
    <location>
        <begin position="361"/>
        <end position="591"/>
    </location>
</feature>
<sequence>MNVNGSLLLQQHLAQILKTGRAISEKAPARLDKIEEEWNNLVTGKPVNQNIVPRTIYESWQRSMEYGVDPYSKNRRFLSKEEIKKQILDNHDFIKKFGDIIIEVQSLAREKGLSVQIFDSEAKGLQLIAHTNFLHRELGVRSPIPAGLAENEVGTNAACLALRENKSVQVLGPEHFNFYFHNFYCSAAPIHNSKGEVIGAINISSYSHRHTIDTLMLVTLLAKTFDSINFIMDTMGKLDTISLAMNSTIDYLPHGMVYVNNDNEIEHYNDKIVEMLGLDKSNIKADLAKYISTLQNNIVNDSGHKKEIYLDVNGRKKRFFVSTKKILNHTSNEEKIIFIENAKNANNTLQGNEADYTFNDIIGKSHNLIDVKNQAKIVAKSSSPVLIFGESGTGKELFAQAIHNESPRKINPFVAINCGALPHDLVESELFGYESGAFTGASKNGKPGKLEVACGGTLFLDEIESMPLNIQIKLLRVLSTNKICRIGGIKEIPIDIRLISGTKKDLLQEADEGNFREDLYYRIGIITLKLPSLRERDDDIPILAKHFIDIFSKEYNLHVKEIDNEFFEALTCYSWRGNIRELRNVIERAIVLLSGRTKISLCDLPEKIVKAYNYKTLKNKIRVIENTKNGSNNLMKMSEEIVIELLLSEENGNLSKTAERLGISRTTLYNKINSSKKLKMLFSKHKIG</sequence>
<dbReference type="Pfam" id="PF00158">
    <property type="entry name" value="Sigma54_activat"/>
    <property type="match status" value="1"/>
</dbReference>
<dbReference type="InterPro" id="IPR002197">
    <property type="entry name" value="HTH_Fis"/>
</dbReference>
<dbReference type="FunFam" id="3.40.50.300:FF:000006">
    <property type="entry name" value="DNA-binding transcriptional regulator NtrC"/>
    <property type="match status" value="1"/>
</dbReference>
<dbReference type="Pfam" id="PF25601">
    <property type="entry name" value="AAA_lid_14"/>
    <property type="match status" value="1"/>
</dbReference>
<gene>
    <name evidence="6" type="primary">acoR_3</name>
    <name evidence="6" type="ORF">Psch_02134</name>
</gene>
<dbReference type="Gene3D" id="1.10.8.60">
    <property type="match status" value="1"/>
</dbReference>
<dbReference type="SUPFAM" id="SSF52540">
    <property type="entry name" value="P-loop containing nucleoside triphosphate hydrolases"/>
    <property type="match status" value="1"/>
</dbReference>
<dbReference type="PROSITE" id="PS50045">
    <property type="entry name" value="SIGMA54_INTERACT_4"/>
    <property type="match status" value="1"/>
</dbReference>